<accession>A0A918HF48</accession>
<dbReference type="RefSeq" id="WP_019888148.1">
    <property type="nucleotide sequence ID" value="NZ_BMQQ01000026.1"/>
</dbReference>
<name>A0A918HF48_9ACTN</name>
<reference evidence="2" key="1">
    <citation type="journal article" date="2014" name="Int. J. Syst. Evol. Microbiol.">
        <title>Complete genome sequence of Corynebacterium casei LMG S-19264T (=DSM 44701T), isolated from a smear-ripened cheese.</title>
        <authorList>
            <consortium name="US DOE Joint Genome Institute (JGI-PGF)"/>
            <person name="Walter F."/>
            <person name="Albersmeier A."/>
            <person name="Kalinowski J."/>
            <person name="Ruckert C."/>
        </authorList>
    </citation>
    <scope>NUCLEOTIDE SEQUENCE</scope>
    <source>
        <strain evidence="2">JCM 3172</strain>
    </source>
</reference>
<evidence type="ECO:0000256" key="1">
    <source>
        <dbReference type="SAM" id="MobiDB-lite"/>
    </source>
</evidence>
<evidence type="ECO:0000313" key="2">
    <source>
        <dbReference type="EMBL" id="GGT53440.1"/>
    </source>
</evidence>
<feature type="region of interest" description="Disordered" evidence="1">
    <location>
        <begin position="1"/>
        <end position="20"/>
    </location>
</feature>
<keyword evidence="3" id="KW-1185">Reference proteome</keyword>
<organism evidence="2 3">
    <name type="scientific">Streptomyces purpureus</name>
    <dbReference type="NCBI Taxonomy" id="1951"/>
    <lineage>
        <taxon>Bacteria</taxon>
        <taxon>Bacillati</taxon>
        <taxon>Actinomycetota</taxon>
        <taxon>Actinomycetes</taxon>
        <taxon>Kitasatosporales</taxon>
        <taxon>Streptomycetaceae</taxon>
        <taxon>Streptomyces</taxon>
    </lineage>
</organism>
<comment type="caution">
    <text evidence="2">The sequence shown here is derived from an EMBL/GenBank/DDBJ whole genome shotgun (WGS) entry which is preliminary data.</text>
</comment>
<protein>
    <submittedName>
        <fullName evidence="2">Uncharacterized protein</fullName>
    </submittedName>
</protein>
<dbReference type="AlphaFoldDB" id="A0A918HF48"/>
<gene>
    <name evidence="2" type="ORF">GCM10014713_54110</name>
</gene>
<proteinExistence type="predicted"/>
<dbReference type="EMBL" id="BMQQ01000026">
    <property type="protein sequence ID" value="GGT53440.1"/>
    <property type="molecule type" value="Genomic_DNA"/>
</dbReference>
<dbReference type="Proteomes" id="UP000619486">
    <property type="component" value="Unassembled WGS sequence"/>
</dbReference>
<sequence>MNDHLPGPPHIRLDPRAGTLDVSGPGLPAVRLERADGAEGAKIDEHVPIGTREAARLTLTVDGAPARMRPAKGRISRRSYRVDAKVGGARYRLVPCSYGDSKLLKNGRKLGELDSTGDGKVAADWDENAKVLAQDVAVGTALAAAFGTGASPWWETTLDVISELIP</sequence>
<evidence type="ECO:0000313" key="3">
    <source>
        <dbReference type="Proteomes" id="UP000619486"/>
    </source>
</evidence>
<reference evidence="2" key="2">
    <citation type="submission" date="2020-09" db="EMBL/GenBank/DDBJ databases">
        <authorList>
            <person name="Sun Q."/>
            <person name="Ohkuma M."/>
        </authorList>
    </citation>
    <scope>NUCLEOTIDE SEQUENCE</scope>
    <source>
        <strain evidence="2">JCM 3172</strain>
    </source>
</reference>